<keyword evidence="8 10" id="KW-0239">DNA-directed DNA polymerase</keyword>
<dbReference type="AlphaFoldDB" id="A0A6L5X649"/>
<comment type="caution">
    <text evidence="14">The sequence shown here is derived from an EMBL/GenBank/DDBJ whole genome shotgun (WGS) entry which is preliminary data.</text>
</comment>
<dbReference type="InterPro" id="IPR022635">
    <property type="entry name" value="DNA_polIII_beta_C"/>
</dbReference>
<name>A0A6L5X649_9FIRM</name>
<feature type="domain" description="DNA polymerase III beta sliding clamp C-terminal" evidence="13">
    <location>
        <begin position="247"/>
        <end position="364"/>
    </location>
</feature>
<evidence type="ECO:0000256" key="9">
    <source>
        <dbReference type="ARBA" id="ARBA00023125"/>
    </source>
</evidence>
<dbReference type="Pfam" id="PF00712">
    <property type="entry name" value="DNA_pol3_beta"/>
    <property type="match status" value="1"/>
</dbReference>
<evidence type="ECO:0000256" key="2">
    <source>
        <dbReference type="ARBA" id="ARBA00010752"/>
    </source>
</evidence>
<evidence type="ECO:0000259" key="12">
    <source>
        <dbReference type="Pfam" id="PF02767"/>
    </source>
</evidence>
<evidence type="ECO:0000256" key="7">
    <source>
        <dbReference type="ARBA" id="ARBA00022705"/>
    </source>
</evidence>
<accession>A0A6L5X649</accession>
<evidence type="ECO:0000259" key="13">
    <source>
        <dbReference type="Pfam" id="PF02768"/>
    </source>
</evidence>
<evidence type="ECO:0000256" key="5">
    <source>
        <dbReference type="ARBA" id="ARBA00022679"/>
    </source>
</evidence>
<evidence type="ECO:0000259" key="11">
    <source>
        <dbReference type="Pfam" id="PF00712"/>
    </source>
</evidence>
<dbReference type="GO" id="GO:0005737">
    <property type="term" value="C:cytoplasm"/>
    <property type="evidence" value="ECO:0007669"/>
    <property type="project" value="UniProtKB-SubCell"/>
</dbReference>
<evidence type="ECO:0000256" key="10">
    <source>
        <dbReference type="PIRNR" id="PIRNR000804"/>
    </source>
</evidence>
<feature type="domain" description="DNA polymerase III beta sliding clamp central" evidence="12">
    <location>
        <begin position="131"/>
        <end position="241"/>
    </location>
</feature>
<gene>
    <name evidence="14" type="primary">dnaN</name>
    <name evidence="14" type="ORF">FYJ35_12500</name>
</gene>
<keyword evidence="6 10" id="KW-0548">Nucleotidyltransferase</keyword>
<dbReference type="InterPro" id="IPR022637">
    <property type="entry name" value="DNA_polIII_beta_cen"/>
</dbReference>
<evidence type="ECO:0000256" key="4">
    <source>
        <dbReference type="ARBA" id="ARBA00022490"/>
    </source>
</evidence>
<dbReference type="InterPro" id="IPR046938">
    <property type="entry name" value="DNA_clamp_sf"/>
</dbReference>
<comment type="subunit">
    <text evidence="10">Forms a ring-shaped head-to-tail homodimer around DNA.</text>
</comment>
<dbReference type="GO" id="GO:0008408">
    <property type="term" value="F:3'-5' exonuclease activity"/>
    <property type="evidence" value="ECO:0007669"/>
    <property type="project" value="InterPro"/>
</dbReference>
<dbReference type="GO" id="GO:0003887">
    <property type="term" value="F:DNA-directed DNA polymerase activity"/>
    <property type="evidence" value="ECO:0007669"/>
    <property type="project" value="UniProtKB-UniRule"/>
</dbReference>
<evidence type="ECO:0000256" key="8">
    <source>
        <dbReference type="ARBA" id="ARBA00022932"/>
    </source>
</evidence>
<dbReference type="Pfam" id="PF02768">
    <property type="entry name" value="DNA_pol3_beta_3"/>
    <property type="match status" value="1"/>
</dbReference>
<dbReference type="Pfam" id="PF02767">
    <property type="entry name" value="DNA_pol3_beta_2"/>
    <property type="match status" value="1"/>
</dbReference>
<dbReference type="NCBIfam" id="TIGR00663">
    <property type="entry name" value="dnan"/>
    <property type="match status" value="1"/>
</dbReference>
<comment type="subcellular location">
    <subcellularLocation>
        <location evidence="1 10">Cytoplasm</location>
    </subcellularLocation>
</comment>
<dbReference type="CDD" id="cd00140">
    <property type="entry name" value="beta_clamp"/>
    <property type="match status" value="1"/>
</dbReference>
<sequence length="368" mass="41268">MIIRAQKTELQRAIRTVMSAIPGKTTMDILTCILIDATVDQIKFTATDTELGIETVVSGEIDERGLICIDAKLFSDIVSKLPSSEVTITTDSNLQIRITCENTELRIVGKDGTEFASLPSIDRENPVVMSQFALREMIEQTIFSIAVNDANKLMTGALLETNENEIRMVCLDGHRIAIRRMKLDEVVPTFKVIIPGKTLSDLQKIMSGEEEDKVHIYFTKNEVLFDLEGTIVVSRLIEGTYFRIDQMLSNDFDTKITVRKADLAASVSRAMLFTSESEKRPLVVSIADRDMNLKINSPARGSMSDDIQITKDGKDLMIGFNPKFVADALNVIRDDEITIYFLNSKSPCFIRDEQQSYVYLILPVNFVA</sequence>
<evidence type="ECO:0000256" key="6">
    <source>
        <dbReference type="ARBA" id="ARBA00022695"/>
    </source>
</evidence>
<evidence type="ECO:0000256" key="1">
    <source>
        <dbReference type="ARBA" id="ARBA00004496"/>
    </source>
</evidence>
<dbReference type="GO" id="GO:0003677">
    <property type="term" value="F:DNA binding"/>
    <property type="evidence" value="ECO:0007669"/>
    <property type="project" value="UniProtKB-UniRule"/>
</dbReference>
<dbReference type="SMART" id="SM00480">
    <property type="entry name" value="POL3Bc"/>
    <property type="match status" value="1"/>
</dbReference>
<comment type="similarity">
    <text evidence="2 10">Belongs to the beta sliding clamp family.</text>
</comment>
<dbReference type="GO" id="GO:0009360">
    <property type="term" value="C:DNA polymerase III complex"/>
    <property type="evidence" value="ECO:0007669"/>
    <property type="project" value="InterPro"/>
</dbReference>
<dbReference type="SUPFAM" id="SSF55979">
    <property type="entry name" value="DNA clamp"/>
    <property type="match status" value="3"/>
</dbReference>
<keyword evidence="7 10" id="KW-0235">DNA replication</keyword>
<dbReference type="InterPro" id="IPR001001">
    <property type="entry name" value="DNA_polIII_beta"/>
</dbReference>
<protein>
    <recommendedName>
        <fullName evidence="3 10">Beta sliding clamp</fullName>
    </recommendedName>
</protein>
<reference evidence="14 15" key="1">
    <citation type="submission" date="2019-08" db="EMBL/GenBank/DDBJ databases">
        <title>In-depth cultivation of the pig gut microbiome towards novel bacterial diversity and tailored functional studies.</title>
        <authorList>
            <person name="Wylensek D."/>
            <person name="Hitch T.C.A."/>
            <person name="Clavel T."/>
        </authorList>
    </citation>
    <scope>NUCLEOTIDE SEQUENCE [LARGE SCALE GENOMIC DNA]</scope>
    <source>
        <strain evidence="14 15">Oil+RF-744-WCA-WT-11</strain>
    </source>
</reference>
<dbReference type="EMBL" id="VULZ01000016">
    <property type="protein sequence ID" value="MSS15839.1"/>
    <property type="molecule type" value="Genomic_DNA"/>
</dbReference>
<evidence type="ECO:0000313" key="15">
    <source>
        <dbReference type="Proteomes" id="UP000481852"/>
    </source>
</evidence>
<keyword evidence="5 10" id="KW-0808">Transferase</keyword>
<feature type="domain" description="DNA polymerase III beta sliding clamp N-terminal" evidence="11">
    <location>
        <begin position="2"/>
        <end position="117"/>
    </location>
</feature>
<keyword evidence="15" id="KW-1185">Reference proteome</keyword>
<evidence type="ECO:0000313" key="14">
    <source>
        <dbReference type="EMBL" id="MSS15839.1"/>
    </source>
</evidence>
<dbReference type="Proteomes" id="UP000481852">
    <property type="component" value="Unassembled WGS sequence"/>
</dbReference>
<dbReference type="PANTHER" id="PTHR30478:SF0">
    <property type="entry name" value="BETA SLIDING CLAMP"/>
    <property type="match status" value="1"/>
</dbReference>
<keyword evidence="9" id="KW-0238">DNA-binding</keyword>
<keyword evidence="4 10" id="KW-0963">Cytoplasm</keyword>
<evidence type="ECO:0000256" key="3">
    <source>
        <dbReference type="ARBA" id="ARBA00021035"/>
    </source>
</evidence>
<organism evidence="14 15">
    <name type="scientific">Porcincola intestinalis</name>
    <dbReference type="NCBI Taxonomy" id="2606632"/>
    <lineage>
        <taxon>Bacteria</taxon>
        <taxon>Bacillati</taxon>
        <taxon>Bacillota</taxon>
        <taxon>Clostridia</taxon>
        <taxon>Lachnospirales</taxon>
        <taxon>Lachnospiraceae</taxon>
        <taxon>Porcincola</taxon>
    </lineage>
</organism>
<dbReference type="RefSeq" id="WP_154527094.1">
    <property type="nucleotide sequence ID" value="NZ_VULZ01000016.1"/>
</dbReference>
<proteinExistence type="inferred from homology"/>
<dbReference type="PIRSF" id="PIRSF000804">
    <property type="entry name" value="DNA_pol_III_b"/>
    <property type="match status" value="1"/>
</dbReference>
<dbReference type="InterPro" id="IPR022634">
    <property type="entry name" value="DNA_polIII_beta_N"/>
</dbReference>
<dbReference type="PANTHER" id="PTHR30478">
    <property type="entry name" value="DNA POLYMERASE III SUBUNIT BETA"/>
    <property type="match status" value="1"/>
</dbReference>
<dbReference type="Gene3D" id="3.10.150.10">
    <property type="entry name" value="DNA Polymerase III, subunit A, domain 2"/>
    <property type="match status" value="2"/>
</dbReference>
<dbReference type="GO" id="GO:0006271">
    <property type="term" value="P:DNA strand elongation involved in DNA replication"/>
    <property type="evidence" value="ECO:0007669"/>
    <property type="project" value="TreeGrafter"/>
</dbReference>
<comment type="function">
    <text evidence="10">Confers DNA tethering and processivity to DNA polymerases and other proteins. Acts as a clamp, forming a ring around DNA (a reaction catalyzed by the clamp-loading complex) which diffuses in an ATP-independent manner freely and bidirectionally along dsDNA. Initially characterized for its ability to contact the catalytic subunit of DNA polymerase III (Pol III), a complex, multichain enzyme responsible for most of the replicative synthesis in bacteria; Pol III exhibits 3'-5' exonuclease proofreading activity. The beta chain is required for initiation of replication as well as for processivity of DNA replication.</text>
</comment>